<evidence type="ECO:0000313" key="2">
    <source>
        <dbReference type="Proteomes" id="UP000230233"/>
    </source>
</evidence>
<evidence type="ECO:0000313" key="1">
    <source>
        <dbReference type="EMBL" id="PIC19158.1"/>
    </source>
</evidence>
<protein>
    <submittedName>
        <fullName evidence="1">Uncharacterized protein</fullName>
    </submittedName>
</protein>
<dbReference type="AlphaFoldDB" id="A0A2G5SW14"/>
<dbReference type="OrthoDB" id="10336971at2759"/>
<name>A0A2G5SW14_9PELO</name>
<dbReference type="Proteomes" id="UP000230233">
    <property type="component" value="Chromosome X"/>
</dbReference>
<sequence>MSSKPVIPETTKSTPSEKPMDFKVCQSEIRKLFEEAAPNMTSKQKDDLDFFFCRLLEHKCSFLDFTSKCLLDYEKEEKKKCEQEIRKINHDADLFASRLETNGSTLNTVKAIEQFVIVRCNYELEEYVELHKNKVIKLNEGRIRIGQETTRQNLNMEMEKLEKQFQLRMVMIENEKKEALSKLNV</sequence>
<proteinExistence type="predicted"/>
<organism evidence="1 2">
    <name type="scientific">Caenorhabditis nigoni</name>
    <dbReference type="NCBI Taxonomy" id="1611254"/>
    <lineage>
        <taxon>Eukaryota</taxon>
        <taxon>Metazoa</taxon>
        <taxon>Ecdysozoa</taxon>
        <taxon>Nematoda</taxon>
        <taxon>Chromadorea</taxon>
        <taxon>Rhabditida</taxon>
        <taxon>Rhabditina</taxon>
        <taxon>Rhabditomorpha</taxon>
        <taxon>Rhabditoidea</taxon>
        <taxon>Rhabditidae</taxon>
        <taxon>Peloderinae</taxon>
        <taxon>Caenorhabditis</taxon>
    </lineage>
</organism>
<reference evidence="2" key="1">
    <citation type="submission" date="2017-10" db="EMBL/GenBank/DDBJ databases">
        <title>Rapid genome shrinkage in a self-fertile nematode reveals novel sperm competition proteins.</title>
        <authorList>
            <person name="Yin D."/>
            <person name="Schwarz E.M."/>
            <person name="Thomas C.G."/>
            <person name="Felde R.L."/>
            <person name="Korf I.F."/>
            <person name="Cutter A.D."/>
            <person name="Schartner C.M."/>
            <person name="Ralston E.J."/>
            <person name="Meyer B.J."/>
            <person name="Haag E.S."/>
        </authorList>
    </citation>
    <scope>NUCLEOTIDE SEQUENCE [LARGE SCALE GENOMIC DNA]</scope>
    <source>
        <strain evidence="2">JU1422</strain>
    </source>
</reference>
<keyword evidence="2" id="KW-1185">Reference proteome</keyword>
<dbReference type="EMBL" id="PDUG01000006">
    <property type="protein sequence ID" value="PIC19158.1"/>
    <property type="molecule type" value="Genomic_DNA"/>
</dbReference>
<gene>
    <name evidence="1" type="primary">Cnig_chr_X.g24802</name>
    <name evidence="1" type="ORF">B9Z55_024802</name>
</gene>
<accession>A0A2G5SW14</accession>
<comment type="caution">
    <text evidence="1">The sequence shown here is derived from an EMBL/GenBank/DDBJ whole genome shotgun (WGS) entry which is preliminary data.</text>
</comment>